<organism evidence="1 2">
    <name type="scientific">Flavobacterium qiangtangense</name>
    <dbReference type="NCBI Taxonomy" id="1442595"/>
    <lineage>
        <taxon>Bacteria</taxon>
        <taxon>Pseudomonadati</taxon>
        <taxon>Bacteroidota</taxon>
        <taxon>Flavobacteriia</taxon>
        <taxon>Flavobacteriales</taxon>
        <taxon>Flavobacteriaceae</taxon>
        <taxon>Flavobacterium</taxon>
    </lineage>
</organism>
<dbReference type="RefSeq" id="WP_379790248.1">
    <property type="nucleotide sequence ID" value="NZ_JBHSQB010000003.1"/>
</dbReference>
<accession>A0ABW1PL88</accession>
<sequence length="76" mass="8755">MKKDKIFFAKSLPERKKRITFAPRESGSSLGICAGCEGKEGIKISEKKLSRKLAGIKKDFYFCTRFLKHGWRNKTE</sequence>
<dbReference type="EMBL" id="JBHSQB010000003">
    <property type="protein sequence ID" value="MFC6095612.1"/>
    <property type="molecule type" value="Genomic_DNA"/>
</dbReference>
<reference evidence="2" key="1">
    <citation type="journal article" date="2019" name="Int. J. Syst. Evol. Microbiol.">
        <title>The Global Catalogue of Microorganisms (GCM) 10K type strain sequencing project: providing services to taxonomists for standard genome sequencing and annotation.</title>
        <authorList>
            <consortium name="The Broad Institute Genomics Platform"/>
            <consortium name="The Broad Institute Genome Sequencing Center for Infectious Disease"/>
            <person name="Wu L."/>
            <person name="Ma J."/>
        </authorList>
    </citation>
    <scope>NUCLEOTIDE SEQUENCE [LARGE SCALE GENOMIC DNA]</scope>
    <source>
        <strain evidence="2">CCUG 49679</strain>
    </source>
</reference>
<gene>
    <name evidence="1" type="ORF">ACFPVY_03050</name>
</gene>
<protein>
    <submittedName>
        <fullName evidence="1">Uncharacterized protein</fullName>
    </submittedName>
</protein>
<proteinExistence type="predicted"/>
<comment type="caution">
    <text evidence="1">The sequence shown here is derived from an EMBL/GenBank/DDBJ whole genome shotgun (WGS) entry which is preliminary data.</text>
</comment>
<name>A0ABW1PL88_9FLAO</name>
<dbReference type="Proteomes" id="UP001596287">
    <property type="component" value="Unassembled WGS sequence"/>
</dbReference>
<evidence type="ECO:0000313" key="2">
    <source>
        <dbReference type="Proteomes" id="UP001596287"/>
    </source>
</evidence>
<evidence type="ECO:0000313" key="1">
    <source>
        <dbReference type="EMBL" id="MFC6095612.1"/>
    </source>
</evidence>
<keyword evidence="2" id="KW-1185">Reference proteome</keyword>